<keyword evidence="1" id="KW-1133">Transmembrane helix</keyword>
<keyword evidence="4" id="KW-1185">Reference proteome</keyword>
<feature type="transmembrane region" description="Helical" evidence="1">
    <location>
        <begin position="12"/>
        <end position="33"/>
    </location>
</feature>
<dbReference type="EMBL" id="AP027151">
    <property type="protein sequence ID" value="BDV43594.1"/>
    <property type="molecule type" value="Genomic_DNA"/>
</dbReference>
<proteinExistence type="predicted"/>
<evidence type="ECO:0000259" key="2">
    <source>
        <dbReference type="Pfam" id="PF00144"/>
    </source>
</evidence>
<keyword evidence="1" id="KW-0472">Membrane</keyword>
<dbReference type="Gene3D" id="3.40.710.10">
    <property type="entry name" value="DD-peptidase/beta-lactamase superfamily"/>
    <property type="match status" value="1"/>
</dbReference>
<gene>
    <name evidence="3" type="ORF">GURASL_25170</name>
</gene>
<organism evidence="3 4">
    <name type="scientific">Geotalea uraniireducens</name>
    <dbReference type="NCBI Taxonomy" id="351604"/>
    <lineage>
        <taxon>Bacteria</taxon>
        <taxon>Pseudomonadati</taxon>
        <taxon>Thermodesulfobacteriota</taxon>
        <taxon>Desulfuromonadia</taxon>
        <taxon>Geobacterales</taxon>
        <taxon>Geobacteraceae</taxon>
        <taxon>Geotalea</taxon>
    </lineage>
</organism>
<reference evidence="3 4" key="1">
    <citation type="submission" date="2022-12" db="EMBL/GenBank/DDBJ databases">
        <title>Polyphasic characterization of Geotalea uranireducens NIT-SL11 newly isolated from a complex of sewage sludge and microbially reduced graphene oxide.</title>
        <authorList>
            <person name="Xie L."/>
            <person name="Yoshida N."/>
            <person name="Meng L."/>
        </authorList>
    </citation>
    <scope>NUCLEOTIDE SEQUENCE [LARGE SCALE GENOMIC DNA]</scope>
    <source>
        <strain evidence="3 4">NIT-SL11</strain>
    </source>
</reference>
<dbReference type="Proteomes" id="UP001317705">
    <property type="component" value="Chromosome"/>
</dbReference>
<dbReference type="RefSeq" id="WP_281999721.1">
    <property type="nucleotide sequence ID" value="NZ_AP027151.1"/>
</dbReference>
<sequence>MDTGWRSVVVRRYGYLVVLLVAAALLSGCLRLVRHQLQAARAKEASRTAVVSGGEAVPAAVRAELERIVGMGVPGVTAIVMRDGRQMYRIDVGDIGPATRYPVASASKWLTAALVMTVVDEGKLTLDGPIGNILPEFRGPAGQITVRELLAQTAGTGSLQSRFDIRQDPRMTLAQSAAEIAARPLEDPPGQVFRYGGPGFQVAGALVEAVTGKRWAELFAERLARPLGMTQTSWEHLPNHGVTPAETLNPLLQGGAVTTADDYLRFLTMLAQGGSFAGRRILSPAAVDALETVQTLGKPLAYLPRGVRPGMQYALGNWCEQWDPAGRCTLVSSPGAFGTYPWIDRQSGLYGIFFLRDRLPRVVDALLNARAAIIANGGAPAPAGGD</sequence>
<dbReference type="InterPro" id="IPR012338">
    <property type="entry name" value="Beta-lactam/transpept-like"/>
</dbReference>
<dbReference type="SUPFAM" id="SSF56601">
    <property type="entry name" value="beta-lactamase/transpeptidase-like"/>
    <property type="match status" value="1"/>
</dbReference>
<name>A0ABN6VTA1_9BACT</name>
<evidence type="ECO:0000313" key="4">
    <source>
        <dbReference type="Proteomes" id="UP001317705"/>
    </source>
</evidence>
<protein>
    <recommendedName>
        <fullName evidence="2">Beta-lactamase-related domain-containing protein</fullName>
    </recommendedName>
</protein>
<evidence type="ECO:0000313" key="3">
    <source>
        <dbReference type="EMBL" id="BDV43594.1"/>
    </source>
</evidence>
<feature type="domain" description="Beta-lactamase-related" evidence="2">
    <location>
        <begin position="71"/>
        <end position="370"/>
    </location>
</feature>
<dbReference type="PROSITE" id="PS51257">
    <property type="entry name" value="PROKAR_LIPOPROTEIN"/>
    <property type="match status" value="1"/>
</dbReference>
<dbReference type="PANTHER" id="PTHR43283">
    <property type="entry name" value="BETA-LACTAMASE-RELATED"/>
    <property type="match status" value="1"/>
</dbReference>
<dbReference type="Pfam" id="PF00144">
    <property type="entry name" value="Beta-lactamase"/>
    <property type="match status" value="1"/>
</dbReference>
<accession>A0ABN6VTA1</accession>
<evidence type="ECO:0000256" key="1">
    <source>
        <dbReference type="SAM" id="Phobius"/>
    </source>
</evidence>
<dbReference type="InterPro" id="IPR001466">
    <property type="entry name" value="Beta-lactam-related"/>
</dbReference>
<dbReference type="PANTHER" id="PTHR43283:SF3">
    <property type="entry name" value="BETA-LACTAMASE FAMILY PROTEIN (AFU_ORTHOLOGUE AFUA_5G07500)"/>
    <property type="match status" value="1"/>
</dbReference>
<dbReference type="InterPro" id="IPR050789">
    <property type="entry name" value="Diverse_Enzym_Activities"/>
</dbReference>
<keyword evidence="1" id="KW-0812">Transmembrane</keyword>